<dbReference type="GO" id="GO:0009927">
    <property type="term" value="F:histidine phosphotransfer kinase activity"/>
    <property type="evidence" value="ECO:0007669"/>
    <property type="project" value="TreeGrafter"/>
</dbReference>
<dbReference type="PROSITE" id="PS50109">
    <property type="entry name" value="HIS_KIN"/>
    <property type="match status" value="1"/>
</dbReference>
<dbReference type="SUPFAM" id="SSF47384">
    <property type="entry name" value="Homodimeric domain of signal transducing histidine kinase"/>
    <property type="match status" value="1"/>
</dbReference>
<dbReference type="SMART" id="SM00091">
    <property type="entry name" value="PAS"/>
    <property type="match status" value="5"/>
</dbReference>
<comment type="catalytic activity">
    <reaction evidence="1">
        <text>ATP + protein L-histidine = ADP + protein N-phospho-L-histidine.</text>
        <dbReference type="EC" id="2.7.13.3"/>
    </reaction>
</comment>
<dbReference type="InterPro" id="IPR004358">
    <property type="entry name" value="Sig_transdc_His_kin-like_C"/>
</dbReference>
<feature type="domain" description="PAS" evidence="18">
    <location>
        <begin position="273"/>
        <end position="344"/>
    </location>
</feature>
<keyword evidence="11" id="KW-0472">Membrane</keyword>
<evidence type="ECO:0000256" key="4">
    <source>
        <dbReference type="ARBA" id="ARBA00012438"/>
    </source>
</evidence>
<evidence type="ECO:0000256" key="3">
    <source>
        <dbReference type="ARBA" id="ARBA00006402"/>
    </source>
</evidence>
<dbReference type="InterPro" id="IPR035965">
    <property type="entry name" value="PAS-like_dom_sf"/>
</dbReference>
<dbReference type="InterPro" id="IPR036890">
    <property type="entry name" value="HATPase_C_sf"/>
</dbReference>
<dbReference type="Gene3D" id="3.30.565.10">
    <property type="entry name" value="Histidine kinase-like ATPase, C-terminal domain"/>
    <property type="match status" value="1"/>
</dbReference>
<proteinExistence type="inferred from homology"/>
<dbReference type="KEGG" id="tsin:OXH18_18870"/>
<dbReference type="InterPro" id="IPR036097">
    <property type="entry name" value="HisK_dim/P_sf"/>
</dbReference>
<dbReference type="Pfam" id="PF01590">
    <property type="entry name" value="GAF"/>
    <property type="match status" value="1"/>
</dbReference>
<evidence type="ECO:0000259" key="17">
    <source>
        <dbReference type="PROSITE" id="PS50110"/>
    </source>
</evidence>
<evidence type="ECO:0000256" key="13">
    <source>
        <dbReference type="ARBA" id="ARBA00074306"/>
    </source>
</evidence>
<dbReference type="Pfam" id="PF08448">
    <property type="entry name" value="PAS_4"/>
    <property type="match status" value="2"/>
</dbReference>
<organism evidence="20 21">
    <name type="scientific">Thermocoleostomius sinensis A174</name>
    <dbReference type="NCBI Taxonomy" id="2016057"/>
    <lineage>
        <taxon>Bacteria</taxon>
        <taxon>Bacillati</taxon>
        <taxon>Cyanobacteriota</taxon>
        <taxon>Cyanophyceae</taxon>
        <taxon>Oculatellales</taxon>
        <taxon>Oculatellaceae</taxon>
        <taxon>Thermocoleostomius</taxon>
    </lineage>
</organism>
<evidence type="ECO:0000313" key="21">
    <source>
        <dbReference type="Proteomes" id="UP001163152"/>
    </source>
</evidence>
<dbReference type="SUPFAM" id="SSF55874">
    <property type="entry name" value="ATPase domain of HSP90 chaperone/DNA topoisomerase II/histidine kinase"/>
    <property type="match status" value="1"/>
</dbReference>
<evidence type="ECO:0000256" key="12">
    <source>
        <dbReference type="ARBA" id="ARBA00023306"/>
    </source>
</evidence>
<dbReference type="InterPro" id="IPR003661">
    <property type="entry name" value="HisK_dim/P_dom"/>
</dbReference>
<dbReference type="InterPro" id="IPR003018">
    <property type="entry name" value="GAF"/>
</dbReference>
<protein>
    <recommendedName>
        <fullName evidence="13">Circadian input-output histidine kinase CikA</fullName>
        <ecNumber evidence="4">2.7.13.3</ecNumber>
    </recommendedName>
</protein>
<keyword evidence="12" id="KW-0131">Cell cycle</keyword>
<keyword evidence="21" id="KW-1185">Reference proteome</keyword>
<feature type="domain" description="Response regulatory" evidence="17">
    <location>
        <begin position="1253"/>
        <end position="1369"/>
    </location>
</feature>
<dbReference type="InterPro" id="IPR000014">
    <property type="entry name" value="PAS"/>
</dbReference>
<dbReference type="Gene3D" id="3.30.450.20">
    <property type="entry name" value="PAS domain"/>
    <property type="match status" value="5"/>
</dbReference>
<dbReference type="SMART" id="SM00387">
    <property type="entry name" value="HATPase_c"/>
    <property type="match status" value="1"/>
</dbReference>
<dbReference type="Gene3D" id="3.40.50.2300">
    <property type="match status" value="1"/>
</dbReference>
<dbReference type="SUPFAM" id="SSF55785">
    <property type="entry name" value="PYP-like sensor domain (PAS domain)"/>
    <property type="match status" value="5"/>
</dbReference>
<dbReference type="GO" id="GO:0000155">
    <property type="term" value="F:phosphorelay sensor kinase activity"/>
    <property type="evidence" value="ECO:0007669"/>
    <property type="project" value="InterPro"/>
</dbReference>
<evidence type="ECO:0000256" key="5">
    <source>
        <dbReference type="ARBA" id="ARBA00022553"/>
    </source>
</evidence>
<evidence type="ECO:0000256" key="6">
    <source>
        <dbReference type="ARBA" id="ARBA00022679"/>
    </source>
</evidence>
<reference evidence="20" key="1">
    <citation type="submission" date="2022-12" db="EMBL/GenBank/DDBJ databases">
        <title>Polyphasic identification of a Novel Hot-Spring Cyanobacterium Ocullathermofonsia sinensis gen nov. sp. nov. and Genomic Insights on its Adaptations to the Thermal Habitat.</title>
        <authorList>
            <person name="Daroch M."/>
            <person name="Tang J."/>
            <person name="Jiang Y."/>
        </authorList>
    </citation>
    <scope>NUCLEOTIDE SEQUENCE</scope>
    <source>
        <strain evidence="20">PKUAC-SCTA174</strain>
    </source>
</reference>
<dbReference type="SUPFAM" id="SSF55781">
    <property type="entry name" value="GAF domain-like"/>
    <property type="match status" value="2"/>
</dbReference>
<feature type="domain" description="PAS" evidence="18">
    <location>
        <begin position="144"/>
        <end position="185"/>
    </location>
</feature>
<feature type="domain" description="Histidine kinase" evidence="16">
    <location>
        <begin position="983"/>
        <end position="1227"/>
    </location>
</feature>
<feature type="modified residue" description="4-aspartylphosphate" evidence="14">
    <location>
        <position position="1302"/>
    </location>
</feature>
<feature type="domain" description="PAC" evidence="19">
    <location>
        <begin position="632"/>
        <end position="680"/>
    </location>
</feature>
<dbReference type="InterPro" id="IPR001789">
    <property type="entry name" value="Sig_transdc_resp-reg_receiver"/>
</dbReference>
<evidence type="ECO:0000256" key="1">
    <source>
        <dbReference type="ARBA" id="ARBA00000085"/>
    </source>
</evidence>
<dbReference type="SMART" id="SM00086">
    <property type="entry name" value="PAC"/>
    <property type="match status" value="3"/>
</dbReference>
<feature type="coiled-coil region" evidence="15">
    <location>
        <begin position="256"/>
        <end position="283"/>
    </location>
</feature>
<dbReference type="Pfam" id="PF02518">
    <property type="entry name" value="HATPase_c"/>
    <property type="match status" value="1"/>
</dbReference>
<dbReference type="Pfam" id="PF12860">
    <property type="entry name" value="PAS_7"/>
    <property type="match status" value="1"/>
</dbReference>
<dbReference type="InterPro" id="IPR029016">
    <property type="entry name" value="GAF-like_dom_sf"/>
</dbReference>
<feature type="coiled-coil region" evidence="15">
    <location>
        <begin position="949"/>
        <end position="976"/>
    </location>
</feature>
<evidence type="ECO:0000256" key="2">
    <source>
        <dbReference type="ARBA" id="ARBA00004370"/>
    </source>
</evidence>
<dbReference type="GO" id="GO:0005886">
    <property type="term" value="C:plasma membrane"/>
    <property type="evidence" value="ECO:0007669"/>
    <property type="project" value="TreeGrafter"/>
</dbReference>
<dbReference type="InterPro" id="IPR000700">
    <property type="entry name" value="PAS-assoc_C"/>
</dbReference>
<evidence type="ECO:0000256" key="15">
    <source>
        <dbReference type="SAM" id="Coils"/>
    </source>
</evidence>
<accession>A0A9E8ZCA6</accession>
<keyword evidence="10" id="KW-0902">Two-component regulatory system</keyword>
<dbReference type="PROSITE" id="PS50110">
    <property type="entry name" value="RESPONSE_REGULATORY"/>
    <property type="match status" value="1"/>
</dbReference>
<comment type="subcellular location">
    <subcellularLocation>
        <location evidence="2">Membrane</location>
    </subcellularLocation>
</comment>
<dbReference type="CDD" id="cd00130">
    <property type="entry name" value="PAS"/>
    <property type="match status" value="2"/>
</dbReference>
<keyword evidence="6" id="KW-0808">Transferase</keyword>
<evidence type="ECO:0000259" key="19">
    <source>
        <dbReference type="PROSITE" id="PS50113"/>
    </source>
</evidence>
<sequence>MGSDWYELTTQLQGQLQAERERHAVLQAALEAMADGILVVTLQGRVLVYNQSFIQLWQIPESLLEPAVSPVDRNLALAAPVQDPAAFQARMLEILQQPAAGSHQLALQDGRMIEWYSQPQCLNEEVVCVWRFRDITACYRQQQHLNQLALAFQAATEGIAILDRQQRYIYLNEAHAKLFGYDRPESLVGQTWQILYEAAEIDRFEHEVIPAFSQQGYWQGEAIGRKRDGSLFNQAVSLTALEGGGLICIVRDISQQKQVEAERQQAEEHLKQQQQMLRTVIDTVPNIIFVKDWDGRYLLANQASAAFYNTTPETLVGQRDVDLHPNPAIAEQFVRENRRIIETGEEMFIAEERVSTVPDRDEWMQWQKRRIKIPGYDAYSVLGVGVRITDRKRQEAALRLIVEGTASKTGEEFFQTCVHYLAEALHVPYALLLEFCDVAKTRVRVLADHGDITVNPTKEYSVIGTPCQNACRDQMCFYPDRVQDWFPRSMGLLKRNTESYLGIPLTDADGEMVGHLVVMDTKPMQPDPGREMILRIFAARAGAELERRSAERAVQESERKFRSIFQNSQVGIGRSRIEDGLILEANQRLAEILGFDSADDLIGKVYTPSLYVNPEDRARSLSELDRAGGSHQDYELRLKRRDGTRLWGLLSLRLNATENCLEFVLTDISVRKHLEEELRQSQQLLNSIVENIPLALFTKDIRNDFRYVQVNKSSERIVGFSSDRAIGYNDHELLAADLADRYRAQDLAVVTQRSPLATYDEVFDPHTQDTIFVRGFKVPLFDSQGDPTYLLCIGEDISDRKHQEEALRLIVEGTASKIGDEFFRTCVRYLAEVLRVRYALITTFADEAKTMIRTLAVWAGDGIAENMEYAIEGTPCESVSFGEMCFYPRNIRALFPHCHSLVGFQAESFFGVPLVNSAGTVLGHLVVMDVEPMAPDAGREMILRIFAARASAELERKQSEAVLQLAKEQAEAANRAKSTFLANMSHELRTPLNAILGFAQLMERDASLSAQQRESLATINRSGAHLLNLINDVLEMSKIEAGRIVLNPKPFNLRHLLQTLREMFQMRAETKQLRLQFEIAPDVPSCIVGDEGKLRQVIINLLGNAMKFTNTGNVTLRVWTEAIDPAIDVAVDPTGYRAEQNPDLVNPLASSLWLHFEIEDTGTGIAPAEQARLFQPFVQTLSGAHVGGTGLGLAISRQFVQLMGGDLHFTSTVGQGSTFGFEIPVAAANPLTVETTQSSRRVLRLAANQPTYRILVADDHAENRNLLMQLLSSVGFETRITNNGQDAIALWQSWHPHLIWMDMRMPVMDGYTATRQIRSQVTGQSTVIIALTASAFEEDRTSVLEAGCDDFVRKPFYEPVIFEKMSEYLGVQYVYEPIAELGTALPMALVPADLTVMSWEWVAALRQAAIQVDAELIFQLIEQIPSSHSSVAERLTTLTQRFCFDEILDLTERSV</sequence>
<evidence type="ECO:0000256" key="8">
    <source>
        <dbReference type="ARBA" id="ARBA00022777"/>
    </source>
</evidence>
<evidence type="ECO:0000256" key="11">
    <source>
        <dbReference type="ARBA" id="ARBA00023136"/>
    </source>
</evidence>
<dbReference type="PROSITE" id="PS50112">
    <property type="entry name" value="PAS"/>
    <property type="match status" value="3"/>
</dbReference>
<dbReference type="InterPro" id="IPR005467">
    <property type="entry name" value="His_kinase_dom"/>
</dbReference>
<gene>
    <name evidence="20" type="ORF">OXH18_18870</name>
</gene>
<dbReference type="GO" id="GO:0005524">
    <property type="term" value="F:ATP binding"/>
    <property type="evidence" value="ECO:0007669"/>
    <property type="project" value="UniProtKB-KW"/>
</dbReference>
<dbReference type="Pfam" id="PF00512">
    <property type="entry name" value="HisKA"/>
    <property type="match status" value="1"/>
</dbReference>
<keyword evidence="15" id="KW-0175">Coiled coil</keyword>
<evidence type="ECO:0000256" key="10">
    <source>
        <dbReference type="ARBA" id="ARBA00023012"/>
    </source>
</evidence>
<dbReference type="Gene3D" id="1.10.287.130">
    <property type="match status" value="1"/>
</dbReference>
<dbReference type="NCBIfam" id="TIGR00229">
    <property type="entry name" value="sensory_box"/>
    <property type="match status" value="4"/>
</dbReference>
<evidence type="ECO:0000313" key="20">
    <source>
        <dbReference type="EMBL" id="WAL59217.1"/>
    </source>
</evidence>
<dbReference type="EC" id="2.7.13.3" evidence="4"/>
<dbReference type="Pfam" id="PF13426">
    <property type="entry name" value="PAS_9"/>
    <property type="match status" value="2"/>
</dbReference>
<dbReference type="InterPro" id="IPR003594">
    <property type="entry name" value="HATPase_dom"/>
</dbReference>
<dbReference type="InterPro" id="IPR001610">
    <property type="entry name" value="PAC"/>
</dbReference>
<dbReference type="SMART" id="SM00388">
    <property type="entry name" value="HisKA"/>
    <property type="match status" value="1"/>
</dbReference>
<dbReference type="CDD" id="cd00082">
    <property type="entry name" value="HisKA"/>
    <property type="match status" value="1"/>
</dbReference>
<dbReference type="RefSeq" id="WP_268608903.1">
    <property type="nucleotide sequence ID" value="NZ_CP113797.1"/>
</dbReference>
<dbReference type="PROSITE" id="PS50113">
    <property type="entry name" value="PAC"/>
    <property type="match status" value="1"/>
</dbReference>
<dbReference type="FunFam" id="3.30.565.10:FF:000010">
    <property type="entry name" value="Sensor histidine kinase RcsC"/>
    <property type="match status" value="1"/>
</dbReference>
<dbReference type="PANTHER" id="PTHR43047:SF72">
    <property type="entry name" value="OSMOSENSING HISTIDINE PROTEIN KINASE SLN1"/>
    <property type="match status" value="1"/>
</dbReference>
<evidence type="ECO:0000256" key="14">
    <source>
        <dbReference type="PROSITE-ProRule" id="PRU00169"/>
    </source>
</evidence>
<dbReference type="CDD" id="cd17546">
    <property type="entry name" value="REC_hyHK_CKI1_RcsC-like"/>
    <property type="match status" value="1"/>
</dbReference>
<evidence type="ECO:0000259" key="16">
    <source>
        <dbReference type="PROSITE" id="PS50109"/>
    </source>
</evidence>
<keyword evidence="7" id="KW-0547">Nucleotide-binding</keyword>
<name>A0A9E8ZCA6_9CYAN</name>
<dbReference type="PANTHER" id="PTHR43047">
    <property type="entry name" value="TWO-COMPONENT HISTIDINE PROTEIN KINASE"/>
    <property type="match status" value="1"/>
</dbReference>
<dbReference type="Pfam" id="PF00072">
    <property type="entry name" value="Response_reg"/>
    <property type="match status" value="1"/>
</dbReference>
<dbReference type="CDD" id="cd16922">
    <property type="entry name" value="HATPase_EvgS-ArcB-TorS-like"/>
    <property type="match status" value="1"/>
</dbReference>
<evidence type="ECO:0000256" key="7">
    <source>
        <dbReference type="ARBA" id="ARBA00022741"/>
    </source>
</evidence>
<keyword evidence="8" id="KW-0418">Kinase</keyword>
<evidence type="ECO:0000259" key="18">
    <source>
        <dbReference type="PROSITE" id="PS50112"/>
    </source>
</evidence>
<dbReference type="SMART" id="SM00065">
    <property type="entry name" value="GAF"/>
    <property type="match status" value="2"/>
</dbReference>
<comment type="similarity">
    <text evidence="3">In the N-terminal section; belongs to the phytochrome family.</text>
</comment>
<dbReference type="InterPro" id="IPR013656">
    <property type="entry name" value="PAS_4"/>
</dbReference>
<dbReference type="SMART" id="SM00448">
    <property type="entry name" value="REC"/>
    <property type="match status" value="1"/>
</dbReference>
<keyword evidence="9" id="KW-0067">ATP-binding</keyword>
<dbReference type="Proteomes" id="UP001163152">
    <property type="component" value="Chromosome"/>
</dbReference>
<dbReference type="PRINTS" id="PR00344">
    <property type="entry name" value="BCTRLSENSOR"/>
</dbReference>
<evidence type="ECO:0000256" key="9">
    <source>
        <dbReference type="ARBA" id="ARBA00022840"/>
    </source>
</evidence>
<dbReference type="Gene3D" id="3.30.450.40">
    <property type="match status" value="2"/>
</dbReference>
<dbReference type="FunFam" id="1.10.287.130:FF:000038">
    <property type="entry name" value="Sensory transduction histidine kinase"/>
    <property type="match status" value="1"/>
</dbReference>
<dbReference type="SUPFAM" id="SSF52172">
    <property type="entry name" value="CheY-like"/>
    <property type="match status" value="1"/>
</dbReference>
<feature type="domain" description="PAS" evidence="18">
    <location>
        <begin position="681"/>
        <end position="754"/>
    </location>
</feature>
<keyword evidence="5 14" id="KW-0597">Phosphoprotein</keyword>
<dbReference type="EMBL" id="CP113797">
    <property type="protein sequence ID" value="WAL59217.1"/>
    <property type="molecule type" value="Genomic_DNA"/>
</dbReference>
<dbReference type="InterPro" id="IPR011006">
    <property type="entry name" value="CheY-like_superfamily"/>
</dbReference>